<evidence type="ECO:0000256" key="3">
    <source>
        <dbReference type="ARBA" id="ARBA00023015"/>
    </source>
</evidence>
<accession>A0A914D966</accession>
<reference evidence="10" key="1">
    <citation type="submission" date="2022-11" db="UniProtKB">
        <authorList>
            <consortium name="WormBaseParasite"/>
        </authorList>
    </citation>
    <scope>IDENTIFICATION</scope>
</reference>
<keyword evidence="3" id="KW-0805">Transcription regulation</keyword>
<evidence type="ECO:0000256" key="1">
    <source>
        <dbReference type="ARBA" id="ARBA00004123"/>
    </source>
</evidence>
<dbReference type="GO" id="GO:0003723">
    <property type="term" value="F:RNA binding"/>
    <property type="evidence" value="ECO:0007669"/>
    <property type="project" value="InterPro"/>
</dbReference>
<feature type="region of interest" description="Disordered" evidence="7">
    <location>
        <begin position="521"/>
        <end position="541"/>
    </location>
</feature>
<feature type="domain" description="AXH" evidence="8">
    <location>
        <begin position="325"/>
        <end position="464"/>
    </location>
</feature>
<evidence type="ECO:0000256" key="6">
    <source>
        <dbReference type="ARBA" id="ARBA00023242"/>
    </source>
</evidence>
<dbReference type="GO" id="GO:0006355">
    <property type="term" value="P:regulation of DNA-templated transcription"/>
    <property type="evidence" value="ECO:0007669"/>
    <property type="project" value="InterPro"/>
</dbReference>
<evidence type="ECO:0000256" key="5">
    <source>
        <dbReference type="ARBA" id="ARBA00023163"/>
    </source>
</evidence>
<feature type="compositionally biased region" description="Low complexity" evidence="7">
    <location>
        <begin position="10"/>
        <end position="20"/>
    </location>
</feature>
<dbReference type="GO" id="GO:0003677">
    <property type="term" value="F:DNA binding"/>
    <property type="evidence" value="ECO:0007669"/>
    <property type="project" value="UniProtKB-KW"/>
</dbReference>
<feature type="compositionally biased region" description="Basic and acidic residues" evidence="7">
    <location>
        <begin position="248"/>
        <end position="263"/>
    </location>
</feature>
<dbReference type="PANTHER" id="PTHR13392:SF13">
    <property type="entry name" value="AXH DOMAIN-CONTAINING PROTEIN"/>
    <property type="match status" value="1"/>
</dbReference>
<name>A0A914D966_9BILA</name>
<dbReference type="AlphaFoldDB" id="A0A914D966"/>
<keyword evidence="6" id="KW-0539">Nucleus</keyword>
<sequence>MSAFSRLANEETNPNGTPTTTIAAGLQEHRQLPNISHAQQQQAANMAALQYMMLLSQNPSGSAQQQTLPQANATSSPLTAPFLLNALANRSNPVDTLGLSALSPTVDLSPAAFAGLGATPERRSSMGGGFTRPPLTPIQTSPLLSPLFNNAVAQQLASPLTPQNSEQNPLNAFAAPHLPATLLNNLSNITASTLLNELLQRQHAQTQQAQLQASLQVLQAAALASQHQEQRAAQPPLVHEETREIARTEETHRIGRQHVERPEQNIQTNGFRFVPTEASTSMAGQRTMPRPSIGQIHRQSGSTSSLHSFASSERSETRRKSLSETHIPEQPYYPTHFMLGTRILCSSQNSTIKNVENMDARDFLEATEQQEENMCICLATITRIDSTEFSGGTRIMEISFNVQLENHLEKASMKAPAEFPFFEINAGWSSFDPVKTMNLYGLNCRKLAVGDKCIIVLRELDDENTEEPRASESISLLSEGTGGTSASFAPREAQMRRESISNMDLQESNISSAAGFANTAGGIRHNSGESMSVESSATNTAEMSDITGQRLVEMEHGVNSYIPGTVNNRSIGNNDNAGNQ</sequence>
<dbReference type="Pfam" id="PF08517">
    <property type="entry name" value="AXH"/>
    <property type="match status" value="1"/>
</dbReference>
<comment type="subcellular location">
    <subcellularLocation>
        <location evidence="1">Nucleus</location>
    </subcellularLocation>
</comment>
<dbReference type="InterPro" id="IPR043404">
    <property type="entry name" value="ATAXIN1-like"/>
</dbReference>
<dbReference type="PROSITE" id="PS51148">
    <property type="entry name" value="AXH"/>
    <property type="match status" value="1"/>
</dbReference>
<dbReference type="SMART" id="SM00536">
    <property type="entry name" value="AXH"/>
    <property type="match status" value="1"/>
</dbReference>
<evidence type="ECO:0000313" key="10">
    <source>
        <dbReference type="WBParaSite" id="ACRNAN_scaffold2114.g7046.t2"/>
    </source>
</evidence>
<dbReference type="InterPro" id="IPR036096">
    <property type="entry name" value="Ataxin_AXH_dom_sf"/>
</dbReference>
<evidence type="ECO:0000259" key="8">
    <source>
        <dbReference type="PROSITE" id="PS51148"/>
    </source>
</evidence>
<keyword evidence="5" id="KW-0804">Transcription</keyword>
<keyword evidence="2" id="KW-0678">Repressor</keyword>
<evidence type="ECO:0000256" key="4">
    <source>
        <dbReference type="ARBA" id="ARBA00023125"/>
    </source>
</evidence>
<organism evidence="9 10">
    <name type="scientific">Acrobeloides nanus</name>
    <dbReference type="NCBI Taxonomy" id="290746"/>
    <lineage>
        <taxon>Eukaryota</taxon>
        <taxon>Metazoa</taxon>
        <taxon>Ecdysozoa</taxon>
        <taxon>Nematoda</taxon>
        <taxon>Chromadorea</taxon>
        <taxon>Rhabditida</taxon>
        <taxon>Tylenchina</taxon>
        <taxon>Cephalobomorpha</taxon>
        <taxon>Cephaloboidea</taxon>
        <taxon>Cephalobidae</taxon>
        <taxon>Acrobeloides</taxon>
    </lineage>
</organism>
<feature type="region of interest" description="Disordered" evidence="7">
    <location>
        <begin position="248"/>
        <end position="267"/>
    </location>
</feature>
<evidence type="ECO:0000256" key="7">
    <source>
        <dbReference type="SAM" id="MobiDB-lite"/>
    </source>
</evidence>
<feature type="compositionally biased region" description="Polar residues" evidence="7">
    <location>
        <begin position="297"/>
        <end position="312"/>
    </location>
</feature>
<evidence type="ECO:0000313" key="9">
    <source>
        <dbReference type="Proteomes" id="UP000887540"/>
    </source>
</evidence>
<dbReference type="SUPFAM" id="SSF102031">
    <property type="entry name" value="AXH domain"/>
    <property type="match status" value="1"/>
</dbReference>
<feature type="compositionally biased region" description="Basic and acidic residues" evidence="7">
    <location>
        <begin position="313"/>
        <end position="327"/>
    </location>
</feature>
<dbReference type="GO" id="GO:0005634">
    <property type="term" value="C:nucleus"/>
    <property type="evidence" value="ECO:0007669"/>
    <property type="project" value="UniProtKB-SubCell"/>
</dbReference>
<feature type="region of interest" description="Disordered" evidence="7">
    <location>
        <begin position="1"/>
        <end position="20"/>
    </location>
</feature>
<dbReference type="Proteomes" id="UP000887540">
    <property type="component" value="Unplaced"/>
</dbReference>
<evidence type="ECO:0000256" key="2">
    <source>
        <dbReference type="ARBA" id="ARBA00022491"/>
    </source>
</evidence>
<feature type="compositionally biased region" description="Polar residues" evidence="7">
    <location>
        <begin position="528"/>
        <end position="541"/>
    </location>
</feature>
<feature type="region of interest" description="Disordered" evidence="7">
    <location>
        <begin position="278"/>
        <end position="331"/>
    </location>
</feature>
<keyword evidence="9" id="KW-1185">Reference proteome</keyword>
<dbReference type="PANTHER" id="PTHR13392">
    <property type="entry name" value="ATAXIN 1"/>
    <property type="match status" value="1"/>
</dbReference>
<keyword evidence="4" id="KW-0238">DNA-binding</keyword>
<proteinExistence type="predicted"/>
<feature type="region of interest" description="Disordered" evidence="7">
    <location>
        <begin position="462"/>
        <end position="493"/>
    </location>
</feature>
<dbReference type="WBParaSite" id="ACRNAN_scaffold2114.g7046.t2">
    <property type="protein sequence ID" value="ACRNAN_scaffold2114.g7046.t2"/>
    <property type="gene ID" value="ACRNAN_scaffold2114.g7046"/>
</dbReference>
<dbReference type="InterPro" id="IPR003652">
    <property type="entry name" value="Ataxin_AXH_dom"/>
</dbReference>
<protein>
    <submittedName>
        <fullName evidence="10">AXH domain-containing protein</fullName>
    </submittedName>
</protein>